<name>A0A3M7Q7K3_BRAPC</name>
<evidence type="ECO:0000313" key="1">
    <source>
        <dbReference type="EMBL" id="RNA06905.1"/>
    </source>
</evidence>
<comment type="caution">
    <text evidence="1">The sequence shown here is derived from an EMBL/GenBank/DDBJ whole genome shotgun (WGS) entry which is preliminary data.</text>
</comment>
<proteinExistence type="predicted"/>
<protein>
    <submittedName>
        <fullName evidence="1">Uncharacterized protein</fullName>
    </submittedName>
</protein>
<reference evidence="1 2" key="1">
    <citation type="journal article" date="2018" name="Sci. Rep.">
        <title>Genomic signatures of local adaptation to the degree of environmental predictability in rotifers.</title>
        <authorList>
            <person name="Franch-Gras L."/>
            <person name="Hahn C."/>
            <person name="Garcia-Roger E.M."/>
            <person name="Carmona M.J."/>
            <person name="Serra M."/>
            <person name="Gomez A."/>
        </authorList>
    </citation>
    <scope>NUCLEOTIDE SEQUENCE [LARGE SCALE GENOMIC DNA]</scope>
    <source>
        <strain evidence="1">HYR1</strain>
    </source>
</reference>
<evidence type="ECO:0000313" key="2">
    <source>
        <dbReference type="Proteomes" id="UP000276133"/>
    </source>
</evidence>
<organism evidence="1 2">
    <name type="scientific">Brachionus plicatilis</name>
    <name type="common">Marine rotifer</name>
    <name type="synonym">Brachionus muelleri</name>
    <dbReference type="NCBI Taxonomy" id="10195"/>
    <lineage>
        <taxon>Eukaryota</taxon>
        <taxon>Metazoa</taxon>
        <taxon>Spiralia</taxon>
        <taxon>Gnathifera</taxon>
        <taxon>Rotifera</taxon>
        <taxon>Eurotatoria</taxon>
        <taxon>Monogononta</taxon>
        <taxon>Pseudotrocha</taxon>
        <taxon>Ploima</taxon>
        <taxon>Brachionidae</taxon>
        <taxon>Brachionus</taxon>
    </lineage>
</organism>
<dbReference type="AlphaFoldDB" id="A0A3M7Q7K3"/>
<dbReference type="Proteomes" id="UP000276133">
    <property type="component" value="Unassembled WGS sequence"/>
</dbReference>
<dbReference type="EMBL" id="REGN01007231">
    <property type="protein sequence ID" value="RNA06905.1"/>
    <property type="molecule type" value="Genomic_DNA"/>
</dbReference>
<accession>A0A3M7Q7K3</accession>
<keyword evidence="2" id="KW-1185">Reference proteome</keyword>
<sequence length="137" mass="16347">MFVNKFCMCGNLLNFWAHGKISMDNQLLYYYQVLDIITHLTNKIHIFHLHIQKKIFSITKFFNNKKDLDNNLNLNGLKLFLKLLIIPESAKLRKITISLLPFAEIECKYNGVCLNRTRRDRFKHYRPLAFPRLPNHI</sequence>
<gene>
    <name evidence="1" type="ORF">BpHYR1_017230</name>
</gene>